<name>A0A5C7HCT0_9ROSI</name>
<sequence length="147" mass="16868">MPQQNRIAKRFETGVKGYLLWCVELELENIIISRDVKFDEFAKLHEKKEFVIVDTDHGVSKQVKLKVEVFDKEPYTYREVVSGTKFSQWAIVMNEEIESQLSSEFEMKDLGAAKKILGCVISWKANLQSIVALSTTEVEYMTAVEAV</sequence>
<accession>A0A5C7HCT0</accession>
<evidence type="ECO:0000313" key="2">
    <source>
        <dbReference type="Proteomes" id="UP000323000"/>
    </source>
</evidence>
<proteinExistence type="predicted"/>
<evidence type="ECO:0000313" key="1">
    <source>
        <dbReference type="EMBL" id="TXG54395.1"/>
    </source>
</evidence>
<dbReference type="Proteomes" id="UP000323000">
    <property type="component" value="Chromosome 9"/>
</dbReference>
<keyword evidence="2" id="KW-1185">Reference proteome</keyword>
<reference evidence="2" key="1">
    <citation type="journal article" date="2019" name="Gigascience">
        <title>De novo genome assembly of the endangered Acer yangbiense, a plant species with extremely small populations endemic to Yunnan Province, China.</title>
        <authorList>
            <person name="Yang J."/>
            <person name="Wariss H.M."/>
            <person name="Tao L."/>
            <person name="Zhang R."/>
            <person name="Yun Q."/>
            <person name="Hollingsworth P."/>
            <person name="Dao Z."/>
            <person name="Luo G."/>
            <person name="Guo H."/>
            <person name="Ma Y."/>
            <person name="Sun W."/>
        </authorList>
    </citation>
    <scope>NUCLEOTIDE SEQUENCE [LARGE SCALE GENOMIC DNA]</scope>
    <source>
        <strain evidence="2">cv. Malutang</strain>
    </source>
</reference>
<dbReference type="OrthoDB" id="1750998at2759"/>
<gene>
    <name evidence="1" type="ORF">EZV62_019651</name>
</gene>
<organism evidence="1 2">
    <name type="scientific">Acer yangbiense</name>
    <dbReference type="NCBI Taxonomy" id="1000413"/>
    <lineage>
        <taxon>Eukaryota</taxon>
        <taxon>Viridiplantae</taxon>
        <taxon>Streptophyta</taxon>
        <taxon>Embryophyta</taxon>
        <taxon>Tracheophyta</taxon>
        <taxon>Spermatophyta</taxon>
        <taxon>Magnoliopsida</taxon>
        <taxon>eudicotyledons</taxon>
        <taxon>Gunneridae</taxon>
        <taxon>Pentapetalae</taxon>
        <taxon>rosids</taxon>
        <taxon>malvids</taxon>
        <taxon>Sapindales</taxon>
        <taxon>Sapindaceae</taxon>
        <taxon>Hippocastanoideae</taxon>
        <taxon>Acereae</taxon>
        <taxon>Acer</taxon>
    </lineage>
</organism>
<dbReference type="EMBL" id="VAHF01000009">
    <property type="protein sequence ID" value="TXG54395.1"/>
    <property type="molecule type" value="Genomic_DNA"/>
</dbReference>
<dbReference type="AlphaFoldDB" id="A0A5C7HCT0"/>
<comment type="caution">
    <text evidence="1">The sequence shown here is derived from an EMBL/GenBank/DDBJ whole genome shotgun (WGS) entry which is preliminary data.</text>
</comment>
<protein>
    <submittedName>
        <fullName evidence="1">Uncharacterized protein</fullName>
    </submittedName>
</protein>